<evidence type="ECO:0000313" key="8">
    <source>
        <dbReference type="Proteomes" id="UP000037069"/>
    </source>
</evidence>
<keyword evidence="8" id="KW-1185">Reference proteome</keyword>
<keyword evidence="6" id="KW-0807">Transducer</keyword>
<proteinExistence type="inferred from homology"/>
<sequence>MLLTPSFWENHKDNIYIFGHIYATLYGLVVINYIPKISTNSLKHYVAVIYSHILSFFIIVILPIYFAYNLNNLVETKDRRWQLQLLVNFSNTLIKYCTIIVTYIANFVHYKAIRCVTKRRQRLEDEFNECYSGAEMPRKRFEFMLLFKFGLINAMMAVQIAQILYQYYMGAHPVRVYFQIYTFILWNYTENMADYFYFINCSALKFIRQLQQQVQGILRENKLYYYFKLRGQRRGTLNHLCGLLSDRLEFLSLKYLDIYHLYEDSVKMHQFQMLGLILNTLISNLTNLFTLFNLLFKHSSMVDKIPDIVLNFIFAIIFYIDTYIVTLISDRIIVEIKRTQGIMRQFSQLPMLDKRLDETSEKLSLLLLTYEGRFRICGLFYLDRHLTYLTAATGFSYFITLVQFDINWSNLK</sequence>
<dbReference type="EMBL" id="JRES01000890">
    <property type="protein sequence ID" value="KNC27505.1"/>
    <property type="molecule type" value="Genomic_DNA"/>
</dbReference>
<evidence type="ECO:0000256" key="5">
    <source>
        <dbReference type="ARBA" id="ARBA00023136"/>
    </source>
</evidence>
<dbReference type="GO" id="GO:0005886">
    <property type="term" value="C:plasma membrane"/>
    <property type="evidence" value="ECO:0007669"/>
    <property type="project" value="UniProtKB-SubCell"/>
</dbReference>
<protein>
    <recommendedName>
        <fullName evidence="6">Gustatory receptor</fullName>
    </recommendedName>
</protein>
<dbReference type="GO" id="GO:0007165">
    <property type="term" value="P:signal transduction"/>
    <property type="evidence" value="ECO:0007669"/>
    <property type="project" value="UniProtKB-KW"/>
</dbReference>
<feature type="transmembrane region" description="Helical" evidence="6">
    <location>
        <begin position="180"/>
        <end position="199"/>
    </location>
</feature>
<dbReference type="OrthoDB" id="8021733at2759"/>
<evidence type="ECO:0000256" key="4">
    <source>
        <dbReference type="ARBA" id="ARBA00022989"/>
    </source>
</evidence>
<dbReference type="OMA" id="HQFQLLG"/>
<keyword evidence="5 6" id="KW-0472">Membrane</keyword>
<feature type="transmembrane region" description="Helical" evidence="6">
    <location>
        <begin position="145"/>
        <end position="168"/>
    </location>
</feature>
<feature type="transmembrane region" description="Helical" evidence="6">
    <location>
        <begin position="308"/>
        <end position="328"/>
    </location>
</feature>
<evidence type="ECO:0000256" key="6">
    <source>
        <dbReference type="RuleBase" id="RU363108"/>
    </source>
</evidence>
<feature type="transmembrane region" description="Helical" evidence="6">
    <location>
        <begin position="276"/>
        <end position="296"/>
    </location>
</feature>
<feature type="transmembrane region" description="Helical" evidence="6">
    <location>
        <begin position="46"/>
        <end position="68"/>
    </location>
</feature>
<keyword evidence="4 6" id="KW-1133">Transmembrane helix</keyword>
<dbReference type="AlphaFoldDB" id="A0A0L0C5E6"/>
<comment type="subcellular location">
    <subcellularLocation>
        <location evidence="1 6">Cell membrane</location>
        <topology evidence="1 6">Multi-pass membrane protein</topology>
    </subcellularLocation>
</comment>
<evidence type="ECO:0000256" key="1">
    <source>
        <dbReference type="ARBA" id="ARBA00004651"/>
    </source>
</evidence>
<reference evidence="7 8" key="1">
    <citation type="journal article" date="2015" name="Nat. Commun.">
        <title>Lucilia cuprina genome unlocks parasitic fly biology to underpin future interventions.</title>
        <authorList>
            <person name="Anstead C.A."/>
            <person name="Korhonen P.K."/>
            <person name="Young N.D."/>
            <person name="Hall R.S."/>
            <person name="Jex A.R."/>
            <person name="Murali S.C."/>
            <person name="Hughes D.S."/>
            <person name="Lee S.F."/>
            <person name="Perry T."/>
            <person name="Stroehlein A.J."/>
            <person name="Ansell B.R."/>
            <person name="Breugelmans B."/>
            <person name="Hofmann A."/>
            <person name="Qu J."/>
            <person name="Dugan S."/>
            <person name="Lee S.L."/>
            <person name="Chao H."/>
            <person name="Dinh H."/>
            <person name="Han Y."/>
            <person name="Doddapaneni H.V."/>
            <person name="Worley K.C."/>
            <person name="Muzny D.M."/>
            <person name="Ioannidis P."/>
            <person name="Waterhouse R.M."/>
            <person name="Zdobnov E.M."/>
            <person name="James P.J."/>
            <person name="Bagnall N.H."/>
            <person name="Kotze A.C."/>
            <person name="Gibbs R.A."/>
            <person name="Richards S."/>
            <person name="Batterham P."/>
            <person name="Gasser R.B."/>
        </authorList>
    </citation>
    <scope>NUCLEOTIDE SEQUENCE [LARGE SCALE GENOMIC DNA]</scope>
    <source>
        <strain evidence="7 8">LS</strain>
        <tissue evidence="7">Full body</tissue>
    </source>
</reference>
<dbReference type="GO" id="GO:0050909">
    <property type="term" value="P:sensory perception of taste"/>
    <property type="evidence" value="ECO:0007669"/>
    <property type="project" value="InterPro"/>
</dbReference>
<comment type="caution">
    <text evidence="7">The sequence shown here is derived from an EMBL/GenBank/DDBJ whole genome shotgun (WGS) entry which is preliminary data.</text>
</comment>
<dbReference type="Pfam" id="PF08395">
    <property type="entry name" value="7tm_7"/>
    <property type="match status" value="1"/>
</dbReference>
<evidence type="ECO:0000256" key="2">
    <source>
        <dbReference type="ARBA" id="ARBA00022475"/>
    </source>
</evidence>
<accession>A0A0L0C5E6</accession>
<keyword evidence="3 6" id="KW-0812">Transmembrane</keyword>
<keyword evidence="2 6" id="KW-1003">Cell membrane</keyword>
<comment type="similarity">
    <text evidence="6">Belongs to the insect chemoreceptor superfamily. Gustatory receptor (GR) family.</text>
</comment>
<organism evidence="7 8">
    <name type="scientific">Lucilia cuprina</name>
    <name type="common">Green bottle fly</name>
    <name type="synonym">Australian sheep blowfly</name>
    <dbReference type="NCBI Taxonomy" id="7375"/>
    <lineage>
        <taxon>Eukaryota</taxon>
        <taxon>Metazoa</taxon>
        <taxon>Ecdysozoa</taxon>
        <taxon>Arthropoda</taxon>
        <taxon>Hexapoda</taxon>
        <taxon>Insecta</taxon>
        <taxon>Pterygota</taxon>
        <taxon>Neoptera</taxon>
        <taxon>Endopterygota</taxon>
        <taxon>Diptera</taxon>
        <taxon>Brachycera</taxon>
        <taxon>Muscomorpha</taxon>
        <taxon>Oestroidea</taxon>
        <taxon>Calliphoridae</taxon>
        <taxon>Luciliinae</taxon>
        <taxon>Lucilia</taxon>
    </lineage>
</organism>
<name>A0A0L0C5E6_LUCCU</name>
<dbReference type="InterPro" id="IPR013604">
    <property type="entry name" value="7TM_chemorcpt"/>
</dbReference>
<feature type="transmembrane region" description="Helical" evidence="6">
    <location>
        <begin position="15"/>
        <end position="34"/>
    </location>
</feature>
<feature type="transmembrane region" description="Helical" evidence="6">
    <location>
        <begin position="93"/>
        <end position="113"/>
    </location>
</feature>
<gene>
    <name evidence="7" type="ORF">FF38_12317</name>
</gene>
<evidence type="ECO:0000256" key="3">
    <source>
        <dbReference type="ARBA" id="ARBA00022692"/>
    </source>
</evidence>
<dbReference type="Proteomes" id="UP000037069">
    <property type="component" value="Unassembled WGS sequence"/>
</dbReference>
<keyword evidence="6 7" id="KW-0675">Receptor</keyword>
<evidence type="ECO:0000313" key="7">
    <source>
        <dbReference type="EMBL" id="KNC27505.1"/>
    </source>
</evidence>
<comment type="function">
    <text evidence="6">Gustatory receptor which mediates acceptance or avoidance behavior, depending on its substrates.</text>
</comment>